<dbReference type="SUPFAM" id="SSF53756">
    <property type="entry name" value="UDP-Glycosyltransferase/glycogen phosphorylase"/>
    <property type="match status" value="1"/>
</dbReference>
<name>A0A1Y5TX05_9RHOB</name>
<dbReference type="GO" id="GO:0016740">
    <property type="term" value="F:transferase activity"/>
    <property type="evidence" value="ECO:0007669"/>
    <property type="project" value="UniProtKB-KW"/>
</dbReference>
<protein>
    <submittedName>
        <fullName evidence="1">Glycosyl transferases group 1</fullName>
    </submittedName>
</protein>
<dbReference type="EMBL" id="FWFO01000010">
    <property type="protein sequence ID" value="SLN74457.1"/>
    <property type="molecule type" value="Genomic_DNA"/>
</dbReference>
<keyword evidence="1" id="KW-0808">Transferase</keyword>
<evidence type="ECO:0000313" key="2">
    <source>
        <dbReference type="Proteomes" id="UP000193077"/>
    </source>
</evidence>
<dbReference type="Proteomes" id="UP000193077">
    <property type="component" value="Unassembled WGS sequence"/>
</dbReference>
<reference evidence="1 2" key="1">
    <citation type="submission" date="2017-03" db="EMBL/GenBank/DDBJ databases">
        <authorList>
            <person name="Afonso C.L."/>
            <person name="Miller P.J."/>
            <person name="Scott M.A."/>
            <person name="Spackman E."/>
            <person name="Goraichik I."/>
            <person name="Dimitrov K.M."/>
            <person name="Suarez D.L."/>
            <person name="Swayne D.E."/>
        </authorList>
    </citation>
    <scope>NUCLEOTIDE SEQUENCE [LARGE SCALE GENOMIC DNA]</scope>
    <source>
        <strain evidence="1 2">CECT 7639</strain>
    </source>
</reference>
<proteinExistence type="predicted"/>
<dbReference type="PANTHER" id="PTHR12526">
    <property type="entry name" value="GLYCOSYLTRANSFERASE"/>
    <property type="match status" value="1"/>
</dbReference>
<organism evidence="1 2">
    <name type="scientific">Falsiruegeria litorea R37</name>
    <dbReference type="NCBI Taxonomy" id="1200284"/>
    <lineage>
        <taxon>Bacteria</taxon>
        <taxon>Pseudomonadati</taxon>
        <taxon>Pseudomonadota</taxon>
        <taxon>Alphaproteobacteria</taxon>
        <taxon>Rhodobacterales</taxon>
        <taxon>Roseobacteraceae</taxon>
        <taxon>Falsiruegeria</taxon>
    </lineage>
</organism>
<accession>A0A1Y5TX05</accession>
<keyword evidence="2" id="KW-1185">Reference proteome</keyword>
<dbReference type="AlphaFoldDB" id="A0A1Y5TX05"/>
<dbReference type="RefSeq" id="WP_085798175.1">
    <property type="nucleotide sequence ID" value="NZ_FWFO01000010.1"/>
</dbReference>
<sequence>MSKRPFVLISFESVDGYPPVQNQARLLAQAGHPVHLVTQPRDRTKRDVDFEAPGVTLHVLPWRSLPNGLRQARIMAGMMRLLWTARRQAARLGPPIEIAYNPLGVLISDLTLGRPQQRVAHFHETFMYLDELPERRLKRAIGGYSLVVVPDAGRVPHTMEALELTDPPLVIENYPYRAESLPDRGAPRDTFEVVYCGTFGHDQRIDLLIDSVPLWPEHARLVFIGNTNTRFGPGFVQKVKDMGLQDRITFTGWMATGAAETRLAQSDLAVALLDATSHQWRTALGASNKRYQYMKAGLPQIGDMNPGIPELLEGEGIGTCIRKDTPEALAELVAAYATDPERRLNEGAKAFALHQEQFNYGRVLQRLPKALGLS</sequence>
<dbReference type="Pfam" id="PF13692">
    <property type="entry name" value="Glyco_trans_1_4"/>
    <property type="match status" value="1"/>
</dbReference>
<gene>
    <name evidence="1" type="ORF">TRL7639_04534</name>
</gene>
<dbReference type="OrthoDB" id="9783380at2"/>
<evidence type="ECO:0000313" key="1">
    <source>
        <dbReference type="EMBL" id="SLN74457.1"/>
    </source>
</evidence>
<dbReference type="Gene3D" id="3.40.50.2000">
    <property type="entry name" value="Glycogen Phosphorylase B"/>
    <property type="match status" value="2"/>
</dbReference>